<dbReference type="PATRIC" id="fig|264459.3.peg.4045"/>
<dbReference type="PANTHER" id="PTHR12110:SF48">
    <property type="entry name" value="BLL3656 PROTEIN"/>
    <property type="match status" value="1"/>
</dbReference>
<protein>
    <submittedName>
        <fullName evidence="2">Xylose isomerase domain protein TIM barrel</fullName>
    </submittedName>
</protein>
<feature type="domain" description="Xylose isomerase-like TIM barrel" evidence="1">
    <location>
        <begin position="38"/>
        <end position="271"/>
    </location>
</feature>
<reference evidence="2 3" key="1">
    <citation type="submission" date="2015-09" db="EMBL/GenBank/DDBJ databases">
        <title>Genome announcement of multiple Pseudomonas syringae strains.</title>
        <authorList>
            <person name="Thakur S."/>
            <person name="Wang P.W."/>
            <person name="Gong Y."/>
            <person name="Weir B.S."/>
            <person name="Guttman D.S."/>
        </authorList>
    </citation>
    <scope>NUCLEOTIDE SEQUENCE [LARGE SCALE GENOMIC DNA]</scope>
    <source>
        <strain evidence="2 3">ICMP16929</strain>
    </source>
</reference>
<dbReference type="Pfam" id="PF01261">
    <property type="entry name" value="AP_endonuc_2"/>
    <property type="match status" value="1"/>
</dbReference>
<dbReference type="Proteomes" id="UP000050384">
    <property type="component" value="Unassembled WGS sequence"/>
</dbReference>
<dbReference type="InterPro" id="IPR050312">
    <property type="entry name" value="IolE/XylAMocC-like"/>
</dbReference>
<accession>A0A0Q0CJQ8</accession>
<evidence type="ECO:0000259" key="1">
    <source>
        <dbReference type="Pfam" id="PF01261"/>
    </source>
</evidence>
<sequence>MNTPLKEPELLAAYFTLSGDVHPFGPTEVSPFAFRDRVEAAAQAGYLGIGIGYADLMAVGDHLGYKEMRSILEGSGIKHIEFELLTDWYAEGERRRQSDKQRREFLEAAQALGARGIKVWADKGDKVEDQPKMVEEYAALCRQAKEYGTKFMFEVTPFDTVRSLSGARRLMEDCGEDNAGLLLDIWHLSRGSMDFAEIGKLPAGMIHSIELADADRYPLTDLIQDICHRRQLCGEGTFNLTGFIESVRSTGYNGPWGVEILSEKFRKKPLEELASLSFTTSMSALSARS</sequence>
<evidence type="ECO:0000313" key="3">
    <source>
        <dbReference type="Proteomes" id="UP000050384"/>
    </source>
</evidence>
<dbReference type="InterPro" id="IPR036237">
    <property type="entry name" value="Xyl_isomerase-like_sf"/>
</dbReference>
<gene>
    <name evidence="2" type="ORF">ALO94_02442</name>
</gene>
<dbReference type="InterPro" id="IPR013022">
    <property type="entry name" value="Xyl_isomerase-like_TIM-brl"/>
</dbReference>
<name>A0A0Q0CJQ8_PSESX</name>
<dbReference type="EMBL" id="LJRI01000351">
    <property type="protein sequence ID" value="KPZ05268.1"/>
    <property type="molecule type" value="Genomic_DNA"/>
</dbReference>
<proteinExistence type="predicted"/>
<dbReference type="PANTHER" id="PTHR12110">
    <property type="entry name" value="HYDROXYPYRUVATE ISOMERASE"/>
    <property type="match status" value="1"/>
</dbReference>
<keyword evidence="2" id="KW-0413">Isomerase</keyword>
<dbReference type="AlphaFoldDB" id="A0A0Q0CJQ8"/>
<dbReference type="RefSeq" id="WP_057426605.1">
    <property type="nucleotide sequence ID" value="NZ_LJRI01000351.1"/>
</dbReference>
<dbReference type="GO" id="GO:0016853">
    <property type="term" value="F:isomerase activity"/>
    <property type="evidence" value="ECO:0007669"/>
    <property type="project" value="UniProtKB-KW"/>
</dbReference>
<organism evidence="2 3">
    <name type="scientific">Pseudomonas syringae pv. spinaceae</name>
    <dbReference type="NCBI Taxonomy" id="264459"/>
    <lineage>
        <taxon>Bacteria</taxon>
        <taxon>Pseudomonadati</taxon>
        <taxon>Pseudomonadota</taxon>
        <taxon>Gammaproteobacteria</taxon>
        <taxon>Pseudomonadales</taxon>
        <taxon>Pseudomonadaceae</taxon>
        <taxon>Pseudomonas</taxon>
        <taxon>Pseudomonas syringae</taxon>
    </lineage>
</organism>
<comment type="caution">
    <text evidence="2">The sequence shown here is derived from an EMBL/GenBank/DDBJ whole genome shotgun (WGS) entry which is preliminary data.</text>
</comment>
<dbReference type="Gene3D" id="3.20.20.150">
    <property type="entry name" value="Divalent-metal-dependent TIM barrel enzymes"/>
    <property type="match status" value="1"/>
</dbReference>
<evidence type="ECO:0000313" key="2">
    <source>
        <dbReference type="EMBL" id="KPZ05268.1"/>
    </source>
</evidence>
<dbReference type="SUPFAM" id="SSF51658">
    <property type="entry name" value="Xylose isomerase-like"/>
    <property type="match status" value="1"/>
</dbReference>